<accession>A0A0D0E112</accession>
<dbReference type="InParanoid" id="A0A0D0E112"/>
<keyword evidence="3" id="KW-1185">Reference proteome</keyword>
<feature type="region of interest" description="Disordered" evidence="1">
    <location>
        <begin position="1"/>
        <end position="35"/>
    </location>
</feature>
<evidence type="ECO:0000256" key="1">
    <source>
        <dbReference type="SAM" id="MobiDB-lite"/>
    </source>
</evidence>
<evidence type="ECO:0000313" key="2">
    <source>
        <dbReference type="EMBL" id="KIK93759.1"/>
    </source>
</evidence>
<proteinExistence type="predicted"/>
<gene>
    <name evidence="2" type="ORF">PAXRUDRAFT_494344</name>
</gene>
<dbReference type="AlphaFoldDB" id="A0A0D0E112"/>
<reference evidence="2 3" key="1">
    <citation type="submission" date="2014-04" db="EMBL/GenBank/DDBJ databases">
        <authorList>
            <consortium name="DOE Joint Genome Institute"/>
            <person name="Kuo A."/>
            <person name="Kohler A."/>
            <person name="Jargeat P."/>
            <person name="Nagy L.G."/>
            <person name="Floudas D."/>
            <person name="Copeland A."/>
            <person name="Barry K.W."/>
            <person name="Cichocki N."/>
            <person name="Veneault-Fourrey C."/>
            <person name="LaButti K."/>
            <person name="Lindquist E.A."/>
            <person name="Lipzen A."/>
            <person name="Lundell T."/>
            <person name="Morin E."/>
            <person name="Murat C."/>
            <person name="Sun H."/>
            <person name="Tunlid A."/>
            <person name="Henrissat B."/>
            <person name="Grigoriev I.V."/>
            <person name="Hibbett D.S."/>
            <person name="Martin F."/>
            <person name="Nordberg H.P."/>
            <person name="Cantor M.N."/>
            <person name="Hua S.X."/>
        </authorList>
    </citation>
    <scope>NUCLEOTIDE SEQUENCE [LARGE SCALE GENOMIC DNA]</scope>
    <source>
        <strain evidence="2 3">Ve08.2h10</strain>
    </source>
</reference>
<evidence type="ECO:0000313" key="3">
    <source>
        <dbReference type="Proteomes" id="UP000054538"/>
    </source>
</evidence>
<dbReference type="HOGENOM" id="CLU_1611327_0_0_1"/>
<reference evidence="3" key="2">
    <citation type="submission" date="2015-01" db="EMBL/GenBank/DDBJ databases">
        <title>Evolutionary Origins and Diversification of the Mycorrhizal Mutualists.</title>
        <authorList>
            <consortium name="DOE Joint Genome Institute"/>
            <consortium name="Mycorrhizal Genomics Consortium"/>
            <person name="Kohler A."/>
            <person name="Kuo A."/>
            <person name="Nagy L.G."/>
            <person name="Floudas D."/>
            <person name="Copeland A."/>
            <person name="Barry K.W."/>
            <person name="Cichocki N."/>
            <person name="Veneault-Fourrey C."/>
            <person name="LaButti K."/>
            <person name="Lindquist E.A."/>
            <person name="Lipzen A."/>
            <person name="Lundell T."/>
            <person name="Morin E."/>
            <person name="Murat C."/>
            <person name="Riley R."/>
            <person name="Ohm R."/>
            <person name="Sun H."/>
            <person name="Tunlid A."/>
            <person name="Henrissat B."/>
            <person name="Grigoriev I.V."/>
            <person name="Hibbett D.S."/>
            <person name="Martin F."/>
        </authorList>
    </citation>
    <scope>NUCLEOTIDE SEQUENCE [LARGE SCALE GENOMIC DNA]</scope>
    <source>
        <strain evidence="3">Ve08.2h10</strain>
    </source>
</reference>
<sequence>MAPRRISTIRSRPVTPFDDDRVSQNSKTPESDDRDLEVYARAITDFKVSWQKQKREKENKMLQDTQAELDEHLINKEKEIEGTVKAMDEAYQDFLTQYATIEDKQREVITKIIETQNTLLSLSVKRHQKVIKLNQEAEDGQLEGMSQVKQACKDFVEIRDALTIV</sequence>
<dbReference type="EMBL" id="KN825158">
    <property type="protein sequence ID" value="KIK93759.1"/>
    <property type="molecule type" value="Genomic_DNA"/>
</dbReference>
<name>A0A0D0E112_9AGAM</name>
<protein>
    <submittedName>
        <fullName evidence="2">Uncharacterized protein</fullName>
    </submittedName>
</protein>
<organism evidence="2 3">
    <name type="scientific">Paxillus rubicundulus Ve08.2h10</name>
    <dbReference type="NCBI Taxonomy" id="930991"/>
    <lineage>
        <taxon>Eukaryota</taxon>
        <taxon>Fungi</taxon>
        <taxon>Dikarya</taxon>
        <taxon>Basidiomycota</taxon>
        <taxon>Agaricomycotina</taxon>
        <taxon>Agaricomycetes</taxon>
        <taxon>Agaricomycetidae</taxon>
        <taxon>Boletales</taxon>
        <taxon>Paxilineae</taxon>
        <taxon>Paxillaceae</taxon>
        <taxon>Paxillus</taxon>
    </lineage>
</organism>
<dbReference type="OrthoDB" id="3235454at2759"/>
<dbReference type="Proteomes" id="UP000054538">
    <property type="component" value="Unassembled WGS sequence"/>
</dbReference>